<keyword evidence="5 8" id="KW-0521">NADP</keyword>
<comment type="catalytic activity">
    <reaction evidence="8">
        <text>(6S)-5,6,7,8-tetrahydrofolate + NADP(+) = 7,8-dihydrofolate + NADPH + H(+)</text>
        <dbReference type="Rhea" id="RHEA:15009"/>
        <dbReference type="ChEBI" id="CHEBI:15378"/>
        <dbReference type="ChEBI" id="CHEBI:57451"/>
        <dbReference type="ChEBI" id="CHEBI:57453"/>
        <dbReference type="ChEBI" id="CHEBI:57783"/>
        <dbReference type="ChEBI" id="CHEBI:58349"/>
        <dbReference type="EC" id="1.5.1.3"/>
    </reaction>
</comment>
<dbReference type="PROSITE" id="PS51330">
    <property type="entry name" value="DHFR_2"/>
    <property type="match status" value="1"/>
</dbReference>
<comment type="function">
    <text evidence="7 8">Key enzyme in folate metabolism. Catalyzes an essential reaction for de novo glycine and purine synthesis, and for DNA precursor synthesis.</text>
</comment>
<dbReference type="Gene3D" id="3.40.430.10">
    <property type="entry name" value="Dihydrofolate Reductase, subunit A"/>
    <property type="match status" value="1"/>
</dbReference>
<protein>
    <recommendedName>
        <fullName evidence="3 8">Dihydrofolate reductase</fullName>
        <ecNumber evidence="3 8">1.5.1.3</ecNumber>
    </recommendedName>
</protein>
<dbReference type="GO" id="GO:0070401">
    <property type="term" value="F:NADP+ binding"/>
    <property type="evidence" value="ECO:0007669"/>
    <property type="project" value="UniProtKB-ARBA"/>
</dbReference>
<evidence type="ECO:0000256" key="9">
    <source>
        <dbReference type="RuleBase" id="RU004474"/>
    </source>
</evidence>
<evidence type="ECO:0000313" key="12">
    <source>
        <dbReference type="Proteomes" id="UP000252357"/>
    </source>
</evidence>
<gene>
    <name evidence="11" type="ORF">DU000_04100</name>
</gene>
<dbReference type="PANTHER" id="PTHR48069:SF3">
    <property type="entry name" value="DIHYDROFOLATE REDUCTASE"/>
    <property type="match status" value="1"/>
</dbReference>
<dbReference type="UniPathway" id="UPA00077">
    <property type="reaction ID" value="UER00158"/>
</dbReference>
<evidence type="ECO:0000313" key="11">
    <source>
        <dbReference type="EMBL" id="RCS58663.1"/>
    </source>
</evidence>
<evidence type="ECO:0000256" key="8">
    <source>
        <dbReference type="PIRNR" id="PIRNR000194"/>
    </source>
</evidence>
<evidence type="ECO:0000256" key="7">
    <source>
        <dbReference type="ARBA" id="ARBA00025067"/>
    </source>
</evidence>
<reference evidence="11 12" key="1">
    <citation type="journal article" date="2018" name="Int. J. Syst. Evol. Microbiol.">
        <title>Parvibium lacunae gen. nov., sp. nov., a new member of the family Alcaligenaceae isolated from a freshwater pond.</title>
        <authorList>
            <person name="Chen W.M."/>
            <person name="Xie P.B."/>
            <person name="Hsu M.Y."/>
            <person name="Sheu S.Y."/>
        </authorList>
    </citation>
    <scope>NUCLEOTIDE SEQUENCE [LARGE SCALE GENOMIC DNA]</scope>
    <source>
        <strain evidence="11 12">KMB9</strain>
    </source>
</reference>
<keyword evidence="6 8" id="KW-0560">Oxidoreductase</keyword>
<dbReference type="GO" id="GO:0006730">
    <property type="term" value="P:one-carbon metabolic process"/>
    <property type="evidence" value="ECO:0007669"/>
    <property type="project" value="UniProtKB-KW"/>
</dbReference>
<dbReference type="GO" id="GO:0046655">
    <property type="term" value="P:folic acid metabolic process"/>
    <property type="evidence" value="ECO:0007669"/>
    <property type="project" value="TreeGrafter"/>
</dbReference>
<evidence type="ECO:0000256" key="4">
    <source>
        <dbReference type="ARBA" id="ARBA00022563"/>
    </source>
</evidence>
<dbReference type="SUPFAM" id="SSF53597">
    <property type="entry name" value="Dihydrofolate reductase-like"/>
    <property type="match status" value="1"/>
</dbReference>
<name>A0A368L5B0_9BURK</name>
<dbReference type="InterPro" id="IPR017925">
    <property type="entry name" value="DHFR_CS"/>
</dbReference>
<dbReference type="InterPro" id="IPR024072">
    <property type="entry name" value="DHFR-like_dom_sf"/>
</dbReference>
<organism evidence="11 12">
    <name type="scientific">Parvibium lacunae</name>
    <dbReference type="NCBI Taxonomy" id="1888893"/>
    <lineage>
        <taxon>Bacteria</taxon>
        <taxon>Pseudomonadati</taxon>
        <taxon>Pseudomonadota</taxon>
        <taxon>Betaproteobacteria</taxon>
        <taxon>Burkholderiales</taxon>
        <taxon>Alcaligenaceae</taxon>
        <taxon>Parvibium</taxon>
    </lineage>
</organism>
<evidence type="ECO:0000256" key="1">
    <source>
        <dbReference type="ARBA" id="ARBA00004903"/>
    </source>
</evidence>
<evidence type="ECO:0000256" key="6">
    <source>
        <dbReference type="ARBA" id="ARBA00023002"/>
    </source>
</evidence>
<dbReference type="OrthoDB" id="9804315at2"/>
<dbReference type="InterPro" id="IPR012259">
    <property type="entry name" value="DHFR"/>
</dbReference>
<dbReference type="PROSITE" id="PS00075">
    <property type="entry name" value="DHFR_1"/>
    <property type="match status" value="1"/>
</dbReference>
<dbReference type="GO" id="GO:0004146">
    <property type="term" value="F:dihydrofolate reductase activity"/>
    <property type="evidence" value="ECO:0007669"/>
    <property type="project" value="UniProtKB-EC"/>
</dbReference>
<keyword evidence="4 8" id="KW-0554">One-carbon metabolism</keyword>
<dbReference type="PANTHER" id="PTHR48069">
    <property type="entry name" value="DIHYDROFOLATE REDUCTASE"/>
    <property type="match status" value="1"/>
</dbReference>
<keyword evidence="12" id="KW-1185">Reference proteome</keyword>
<dbReference type="GO" id="GO:0046654">
    <property type="term" value="P:tetrahydrofolate biosynthetic process"/>
    <property type="evidence" value="ECO:0007669"/>
    <property type="project" value="UniProtKB-UniPathway"/>
</dbReference>
<dbReference type="PRINTS" id="PR00070">
    <property type="entry name" value="DHFR"/>
</dbReference>
<dbReference type="FunFam" id="3.40.430.10:FF:000001">
    <property type="entry name" value="Dihydrofolate reductase"/>
    <property type="match status" value="1"/>
</dbReference>
<dbReference type="AlphaFoldDB" id="A0A368L5B0"/>
<dbReference type="PIRSF" id="PIRSF000194">
    <property type="entry name" value="DHFR"/>
    <property type="match status" value="1"/>
</dbReference>
<dbReference type="Proteomes" id="UP000252357">
    <property type="component" value="Unassembled WGS sequence"/>
</dbReference>
<dbReference type="GO" id="GO:0005829">
    <property type="term" value="C:cytosol"/>
    <property type="evidence" value="ECO:0007669"/>
    <property type="project" value="TreeGrafter"/>
</dbReference>
<dbReference type="EMBL" id="QPGB01000002">
    <property type="protein sequence ID" value="RCS58663.1"/>
    <property type="molecule type" value="Genomic_DNA"/>
</dbReference>
<evidence type="ECO:0000256" key="2">
    <source>
        <dbReference type="ARBA" id="ARBA00009539"/>
    </source>
</evidence>
<comment type="similarity">
    <text evidence="2 8 9">Belongs to the dihydrofolate reductase family.</text>
</comment>
<feature type="domain" description="DHFR" evidence="10">
    <location>
        <begin position="5"/>
        <end position="162"/>
    </location>
</feature>
<proteinExistence type="inferred from homology"/>
<dbReference type="InterPro" id="IPR001796">
    <property type="entry name" value="DHFR_dom"/>
</dbReference>
<comment type="pathway">
    <text evidence="1 8">Cofactor biosynthesis; tetrahydrofolate biosynthesis; 5,6,7,8-tetrahydrofolate from 7,8-dihydrofolate: step 1/1.</text>
</comment>
<evidence type="ECO:0000259" key="10">
    <source>
        <dbReference type="PROSITE" id="PS51330"/>
    </source>
</evidence>
<dbReference type="EC" id="1.5.1.3" evidence="3 8"/>
<evidence type="ECO:0000256" key="3">
    <source>
        <dbReference type="ARBA" id="ARBA00012856"/>
    </source>
</evidence>
<comment type="caution">
    <text evidence="11">The sequence shown here is derived from an EMBL/GenBank/DDBJ whole genome shotgun (WGS) entry which is preliminary data.</text>
</comment>
<dbReference type="GO" id="GO:0046452">
    <property type="term" value="P:dihydrofolate metabolic process"/>
    <property type="evidence" value="ECO:0007669"/>
    <property type="project" value="TreeGrafter"/>
</dbReference>
<dbReference type="Pfam" id="PF00186">
    <property type="entry name" value="DHFR_1"/>
    <property type="match status" value="1"/>
</dbReference>
<accession>A0A368L5B0</accession>
<evidence type="ECO:0000256" key="5">
    <source>
        <dbReference type="ARBA" id="ARBA00022857"/>
    </source>
</evidence>
<dbReference type="CDD" id="cd00209">
    <property type="entry name" value="DHFR"/>
    <property type="match status" value="1"/>
</dbReference>
<sequence length="168" mass="18923">MPYPNLSLIVATAKNRAIGINNTLPWHLPEDLRYFKTLTTGHTIIMGRKTYESIGKPLPNRRNIVISRQTSYAPEGVSVFHTLDVALAACAQEQEVFLIGGAMLYEQALPLTQRLYITEIDLDVAGDAFFPPIPPAFKEVWRETHVNSTTPPIRFSFTRWERLPAGVD</sequence>